<feature type="transmembrane region" description="Helical" evidence="2">
    <location>
        <begin position="152"/>
        <end position="170"/>
    </location>
</feature>
<evidence type="ECO:0000256" key="1">
    <source>
        <dbReference type="SAM" id="MobiDB-lite"/>
    </source>
</evidence>
<keyword evidence="4" id="KW-1185">Reference proteome</keyword>
<feature type="region of interest" description="Disordered" evidence="1">
    <location>
        <begin position="1"/>
        <end position="38"/>
    </location>
</feature>
<dbReference type="PANTHER" id="PTHR35475:SF1">
    <property type="entry name" value="WD REPEAT PROTEIN"/>
    <property type="match status" value="1"/>
</dbReference>
<dbReference type="PANTHER" id="PTHR35475">
    <property type="entry name" value="WD REPEAT PROTEIN"/>
    <property type="match status" value="1"/>
</dbReference>
<accession>A0AAP0L7Y1</accession>
<dbReference type="Proteomes" id="UP001420932">
    <property type="component" value="Unassembled WGS sequence"/>
</dbReference>
<sequence length="214" mass="24016">MERQSKREEIEEEKNGDESPSPNPNPGPEPLKRAKSVTTKVPEVEIHLFRQGKGPIDVFKSSLGGWDQDRLEVQDILDKHGFKSVFAFNAQSGRSVGIRFNPKNGRSLLPYKDGSVIYIDGEPKNALYLIYLATDGLIGNARVVEDSMFQPITKILVGVAVITAFIMLVMKETPGWLKGSTIIDNCPPWVLACVVIVFTRMRKRTRDVLKKFGW</sequence>
<gene>
    <name evidence="3" type="ORF">Syun_004866</name>
</gene>
<keyword evidence="2" id="KW-1133">Transmembrane helix</keyword>
<comment type="caution">
    <text evidence="3">The sequence shown here is derived from an EMBL/GenBank/DDBJ whole genome shotgun (WGS) entry which is preliminary data.</text>
</comment>
<dbReference type="AlphaFoldDB" id="A0AAP0L7Y1"/>
<name>A0AAP0L7Y1_9MAGN</name>
<reference evidence="3 4" key="1">
    <citation type="submission" date="2024-01" db="EMBL/GenBank/DDBJ databases">
        <title>Genome assemblies of Stephania.</title>
        <authorList>
            <person name="Yang L."/>
        </authorList>
    </citation>
    <scope>NUCLEOTIDE SEQUENCE [LARGE SCALE GENOMIC DNA]</scope>
    <source>
        <strain evidence="3">YNDBR</strain>
        <tissue evidence="3">Leaf</tissue>
    </source>
</reference>
<organism evidence="3 4">
    <name type="scientific">Stephania yunnanensis</name>
    <dbReference type="NCBI Taxonomy" id="152371"/>
    <lineage>
        <taxon>Eukaryota</taxon>
        <taxon>Viridiplantae</taxon>
        <taxon>Streptophyta</taxon>
        <taxon>Embryophyta</taxon>
        <taxon>Tracheophyta</taxon>
        <taxon>Spermatophyta</taxon>
        <taxon>Magnoliopsida</taxon>
        <taxon>Ranunculales</taxon>
        <taxon>Menispermaceae</taxon>
        <taxon>Menispermoideae</taxon>
        <taxon>Cissampelideae</taxon>
        <taxon>Stephania</taxon>
    </lineage>
</organism>
<evidence type="ECO:0000313" key="4">
    <source>
        <dbReference type="Proteomes" id="UP001420932"/>
    </source>
</evidence>
<keyword evidence="2" id="KW-0812">Transmembrane</keyword>
<protein>
    <submittedName>
        <fullName evidence="3">Uncharacterized protein</fullName>
    </submittedName>
</protein>
<evidence type="ECO:0000313" key="3">
    <source>
        <dbReference type="EMBL" id="KAK9163964.1"/>
    </source>
</evidence>
<feature type="transmembrane region" description="Helical" evidence="2">
    <location>
        <begin position="182"/>
        <end position="201"/>
    </location>
</feature>
<proteinExistence type="predicted"/>
<keyword evidence="2" id="KW-0472">Membrane</keyword>
<dbReference type="EMBL" id="JBBNAF010000002">
    <property type="protein sequence ID" value="KAK9163964.1"/>
    <property type="molecule type" value="Genomic_DNA"/>
</dbReference>
<evidence type="ECO:0000256" key="2">
    <source>
        <dbReference type="SAM" id="Phobius"/>
    </source>
</evidence>